<dbReference type="GO" id="GO:0005886">
    <property type="term" value="C:plasma membrane"/>
    <property type="evidence" value="ECO:0007669"/>
    <property type="project" value="UniProtKB-SubCell"/>
</dbReference>
<dbReference type="EMBL" id="UOFC01000057">
    <property type="protein sequence ID" value="VAW45470.1"/>
    <property type="molecule type" value="Genomic_DNA"/>
</dbReference>
<feature type="transmembrane region" description="Helical" evidence="6">
    <location>
        <begin position="7"/>
        <end position="30"/>
    </location>
</feature>
<keyword evidence="4 6" id="KW-1133">Transmembrane helix</keyword>
<gene>
    <name evidence="7" type="ORF">MNBD_GAMMA03-1745</name>
</gene>
<sequence>MHKSKKPIGFWSAVAMGIGAMVGAGIFALLGEASAISGSAVYISFIIGGIIALFSGYSLGKLGARYPSSGGIVEYLSQAYGIGFFTGTMSIMLYFSAIVSLSLIAKAFGNYAVTFLPASFSPLWHHYFSIGIVLFFVLINLKGAKDVAFWEKVTVAIKFAVLCGLAIAGITYLNPVLLSPSTYPPVGDVFFSLAITFFAYEGFRVITNTAEDMPDPAKTLPRAIMTSILLVMVLYVAVAIAVFGNLPTDKVMAAKDFALAEAALPIFGQTGFTVVAITALIATASAINANLYAVTNVTYQLAKDGELPAVFGKPIAHSREGLLISGALIIVLSLLFDLSDIAAIGSISILFIHAVTHIGHLKLLKQTGASKMLVIIAAALSLVAMVLALIYISQHSDHIVIVLIGFVVAAATIEVALQKIAKREVKPRIT</sequence>
<dbReference type="PIRSF" id="PIRSF006060">
    <property type="entry name" value="AA_transporter"/>
    <property type="match status" value="1"/>
</dbReference>
<organism evidence="7">
    <name type="scientific">hydrothermal vent metagenome</name>
    <dbReference type="NCBI Taxonomy" id="652676"/>
    <lineage>
        <taxon>unclassified sequences</taxon>
        <taxon>metagenomes</taxon>
        <taxon>ecological metagenomes</taxon>
    </lineage>
</organism>
<feature type="transmembrane region" description="Helical" evidence="6">
    <location>
        <begin position="266"/>
        <end position="287"/>
    </location>
</feature>
<feature type="transmembrane region" description="Helical" evidence="6">
    <location>
        <begin position="321"/>
        <end position="336"/>
    </location>
</feature>
<dbReference type="GO" id="GO:0022857">
    <property type="term" value="F:transmembrane transporter activity"/>
    <property type="evidence" value="ECO:0007669"/>
    <property type="project" value="InterPro"/>
</dbReference>
<dbReference type="Gene3D" id="1.20.1740.10">
    <property type="entry name" value="Amino acid/polyamine transporter I"/>
    <property type="match status" value="1"/>
</dbReference>
<feature type="transmembrane region" description="Helical" evidence="6">
    <location>
        <begin position="398"/>
        <end position="417"/>
    </location>
</feature>
<evidence type="ECO:0000256" key="3">
    <source>
        <dbReference type="ARBA" id="ARBA00022692"/>
    </source>
</evidence>
<dbReference type="InterPro" id="IPR050367">
    <property type="entry name" value="APC_superfamily"/>
</dbReference>
<evidence type="ECO:0000256" key="6">
    <source>
        <dbReference type="SAM" id="Phobius"/>
    </source>
</evidence>
<evidence type="ECO:0008006" key="8">
    <source>
        <dbReference type="Google" id="ProtNLM"/>
    </source>
</evidence>
<name>A0A3B0VYP0_9ZZZZ</name>
<feature type="transmembrane region" description="Helical" evidence="6">
    <location>
        <begin position="80"/>
        <end position="104"/>
    </location>
</feature>
<dbReference type="InterPro" id="IPR002293">
    <property type="entry name" value="AA/rel_permease1"/>
</dbReference>
<proteinExistence type="predicted"/>
<dbReference type="Pfam" id="PF13520">
    <property type="entry name" value="AA_permease_2"/>
    <property type="match status" value="1"/>
</dbReference>
<feature type="transmembrane region" description="Helical" evidence="6">
    <location>
        <begin position="36"/>
        <end position="59"/>
    </location>
</feature>
<reference evidence="7" key="1">
    <citation type="submission" date="2018-06" db="EMBL/GenBank/DDBJ databases">
        <authorList>
            <person name="Zhirakovskaya E."/>
        </authorList>
    </citation>
    <scope>NUCLEOTIDE SEQUENCE</scope>
</reference>
<feature type="transmembrane region" description="Helical" evidence="6">
    <location>
        <begin position="124"/>
        <end position="141"/>
    </location>
</feature>
<protein>
    <recommendedName>
        <fullName evidence="8">Amino acid transporter</fullName>
    </recommendedName>
</protein>
<feature type="transmembrane region" description="Helical" evidence="6">
    <location>
        <begin position="224"/>
        <end position="246"/>
    </location>
</feature>
<evidence type="ECO:0000256" key="4">
    <source>
        <dbReference type="ARBA" id="ARBA00022989"/>
    </source>
</evidence>
<accession>A0A3B0VYP0</accession>
<dbReference type="AlphaFoldDB" id="A0A3B0VYP0"/>
<evidence type="ECO:0000256" key="5">
    <source>
        <dbReference type="ARBA" id="ARBA00023136"/>
    </source>
</evidence>
<keyword evidence="5 6" id="KW-0472">Membrane</keyword>
<dbReference type="PANTHER" id="PTHR42770">
    <property type="entry name" value="AMINO ACID TRANSPORTER-RELATED"/>
    <property type="match status" value="1"/>
</dbReference>
<keyword evidence="2" id="KW-1003">Cell membrane</keyword>
<evidence type="ECO:0000256" key="1">
    <source>
        <dbReference type="ARBA" id="ARBA00004651"/>
    </source>
</evidence>
<keyword evidence="3 6" id="KW-0812">Transmembrane</keyword>
<feature type="transmembrane region" description="Helical" evidence="6">
    <location>
        <begin position="153"/>
        <end position="173"/>
    </location>
</feature>
<feature type="transmembrane region" description="Helical" evidence="6">
    <location>
        <begin position="342"/>
        <end position="361"/>
    </location>
</feature>
<comment type="subcellular location">
    <subcellularLocation>
        <location evidence="1">Cell membrane</location>
        <topology evidence="1">Multi-pass membrane protein</topology>
    </subcellularLocation>
</comment>
<feature type="transmembrane region" description="Helical" evidence="6">
    <location>
        <begin position="185"/>
        <end position="203"/>
    </location>
</feature>
<feature type="transmembrane region" description="Helical" evidence="6">
    <location>
        <begin position="373"/>
        <end position="392"/>
    </location>
</feature>
<evidence type="ECO:0000256" key="2">
    <source>
        <dbReference type="ARBA" id="ARBA00022475"/>
    </source>
</evidence>
<evidence type="ECO:0000313" key="7">
    <source>
        <dbReference type="EMBL" id="VAW45470.1"/>
    </source>
</evidence>
<dbReference type="PANTHER" id="PTHR42770:SF11">
    <property type="entry name" value="INNER MEMBRANE TRANSPORT PROTEIN YBAT"/>
    <property type="match status" value="1"/>
</dbReference>